<evidence type="ECO:0000313" key="1">
    <source>
        <dbReference type="EMBL" id="MBB4238019.1"/>
    </source>
</evidence>
<name>A0A7W6W6S3_9HYPH</name>
<gene>
    <name evidence="1" type="ORF">GGD57_004622</name>
</gene>
<dbReference type="AlphaFoldDB" id="A0A7W6W6S3"/>
<proteinExistence type="predicted"/>
<dbReference type="RefSeq" id="WP_097628303.1">
    <property type="nucleotide sequence ID" value="NZ_JACIFY010000018.1"/>
</dbReference>
<sequence>MTTHDHNPLLALYGVPRAVVHSRVSVRAKPIAAESEQTDAEKIGNSMVSLIGLKDQKPTSR</sequence>
<evidence type="ECO:0000313" key="2">
    <source>
        <dbReference type="Proteomes" id="UP000540909"/>
    </source>
</evidence>
<dbReference type="Proteomes" id="UP000540909">
    <property type="component" value="Unassembled WGS sequence"/>
</dbReference>
<dbReference type="EMBL" id="JACIFY010000018">
    <property type="protein sequence ID" value="MBB4238019.1"/>
    <property type="molecule type" value="Genomic_DNA"/>
</dbReference>
<reference evidence="1 2" key="1">
    <citation type="submission" date="2020-08" db="EMBL/GenBank/DDBJ databases">
        <title>Genomic Encyclopedia of Type Strains, Phase IV (KMG-V): Genome sequencing to study the core and pangenomes of soil and plant-associated prokaryotes.</title>
        <authorList>
            <person name="Whitman W."/>
        </authorList>
    </citation>
    <scope>NUCLEOTIDE SEQUENCE [LARGE SCALE GENOMIC DNA]</scope>
    <source>
        <strain evidence="1 2">SEMIA 4089</strain>
    </source>
</reference>
<protein>
    <submittedName>
        <fullName evidence="1">Uncharacterized protein</fullName>
    </submittedName>
</protein>
<accession>A0A7W6W6S3</accession>
<organism evidence="1 2">
    <name type="scientific">Rhizobium esperanzae</name>
    <dbReference type="NCBI Taxonomy" id="1967781"/>
    <lineage>
        <taxon>Bacteria</taxon>
        <taxon>Pseudomonadati</taxon>
        <taxon>Pseudomonadota</taxon>
        <taxon>Alphaproteobacteria</taxon>
        <taxon>Hyphomicrobiales</taxon>
        <taxon>Rhizobiaceae</taxon>
        <taxon>Rhizobium/Agrobacterium group</taxon>
        <taxon>Rhizobium</taxon>
    </lineage>
</organism>
<comment type="caution">
    <text evidence="1">The sequence shown here is derived from an EMBL/GenBank/DDBJ whole genome shotgun (WGS) entry which is preliminary data.</text>
</comment>